<sequence>MPATMRFTKQEQQALHAKCVKLNKQLMALEKMPIRESELAHILIEKSLKMARITKSGEIELDN</sequence>
<evidence type="ECO:0000313" key="1">
    <source>
        <dbReference type="EMBL" id="MBB6523904.1"/>
    </source>
</evidence>
<proteinExistence type="predicted"/>
<gene>
    <name evidence="1" type="ORF">HNR48_004222</name>
</gene>
<organism evidence="1 2">
    <name type="scientific">Pseudoteredinibacter isoporae</name>
    <dbReference type="NCBI Taxonomy" id="570281"/>
    <lineage>
        <taxon>Bacteria</taxon>
        <taxon>Pseudomonadati</taxon>
        <taxon>Pseudomonadota</taxon>
        <taxon>Gammaproteobacteria</taxon>
        <taxon>Cellvibrionales</taxon>
        <taxon>Cellvibrionaceae</taxon>
        <taxon>Pseudoteredinibacter</taxon>
    </lineage>
</organism>
<reference evidence="1 2" key="1">
    <citation type="submission" date="2020-08" db="EMBL/GenBank/DDBJ databases">
        <title>Genomic Encyclopedia of Type Strains, Phase IV (KMG-IV): sequencing the most valuable type-strain genomes for metagenomic binning, comparative biology and taxonomic classification.</title>
        <authorList>
            <person name="Goeker M."/>
        </authorList>
    </citation>
    <scope>NUCLEOTIDE SEQUENCE [LARGE SCALE GENOMIC DNA]</scope>
    <source>
        <strain evidence="1 2">DSM 22368</strain>
    </source>
</reference>
<accession>A0A7X0JY65</accession>
<dbReference type="RefSeq" id="WP_166844038.1">
    <property type="nucleotide sequence ID" value="NZ_JAAONY010000006.1"/>
</dbReference>
<evidence type="ECO:0000313" key="2">
    <source>
        <dbReference type="Proteomes" id="UP000528457"/>
    </source>
</evidence>
<comment type="caution">
    <text evidence="1">The sequence shown here is derived from an EMBL/GenBank/DDBJ whole genome shotgun (WGS) entry which is preliminary data.</text>
</comment>
<name>A0A7X0JY65_9GAMM</name>
<protein>
    <submittedName>
        <fullName evidence="1">Uncharacterized protein</fullName>
    </submittedName>
</protein>
<dbReference type="EMBL" id="JACHHT010000007">
    <property type="protein sequence ID" value="MBB6523904.1"/>
    <property type="molecule type" value="Genomic_DNA"/>
</dbReference>
<keyword evidence="2" id="KW-1185">Reference proteome</keyword>
<dbReference type="Proteomes" id="UP000528457">
    <property type="component" value="Unassembled WGS sequence"/>
</dbReference>
<dbReference type="InParanoid" id="A0A7X0JY65"/>
<dbReference type="AlphaFoldDB" id="A0A7X0JY65"/>